<accession>G0EIH5</accession>
<sequence length="338" mass="40497">MIVIIIILWKQEKIFGFINFNYWILIMKKLCLITYTLLGETFTNELYKISDRLNFKLNGNFKVVVYCEELFQLEYRDYEIKLIKKSSTKYKRLIDLIDTDDSEYFISIDNDISVNMENIEKFIDIAINNNYEIAWGKIYSNTHNNFISKIIAVDKLLSHNIIRPLLWKLNIGISVPGQLFCIKVNSFKNKLIYMDTYLDDLALGLYANTNKINKYITSDILGYEKLNTKFKKLCQQRNRWAIGYSSILKKVYKNYRYLILILIHGINYHALWILHWIIIIYIFKLCYQLSLIYVLLTAFIIINKKVELFIYSIIYQFFFPILHIKWIIKVFTELIKKE</sequence>
<reference evidence="3 4" key="1">
    <citation type="journal article" date="2011" name="BMC Genomics">
        <title>Complete genome sequence of Brachyspira intermedia reveals unique genomic features in Brachyspira species and phage-mediated horizontal gene transfer.</title>
        <authorList>
            <person name="Hafstrom T."/>
            <person name="Jansson D.S."/>
            <person name="Segerman B."/>
        </authorList>
    </citation>
    <scope>NUCLEOTIDE SEQUENCE [LARGE SCALE GENOMIC DNA]</scope>
    <source>
        <strain evidence="4">ATCC 51140 / PWS/A</strain>
    </source>
</reference>
<organism evidence="3 4">
    <name type="scientific">Brachyspira intermedia (strain ATCC 51140 / PWS/A)</name>
    <name type="common">Serpulina intermedia</name>
    <dbReference type="NCBI Taxonomy" id="1045858"/>
    <lineage>
        <taxon>Bacteria</taxon>
        <taxon>Pseudomonadati</taxon>
        <taxon>Spirochaetota</taxon>
        <taxon>Spirochaetia</taxon>
        <taxon>Brachyspirales</taxon>
        <taxon>Brachyspiraceae</taxon>
        <taxon>Brachyspira</taxon>
    </lineage>
</organism>
<dbReference type="InterPro" id="IPR001173">
    <property type="entry name" value="Glyco_trans_2-like"/>
</dbReference>
<feature type="domain" description="Glycosyltransferase 2-like" evidence="2">
    <location>
        <begin position="105"/>
        <end position="299"/>
    </location>
</feature>
<gene>
    <name evidence="3" type="ordered locus">Bint_0349</name>
</gene>
<dbReference type="Pfam" id="PF13632">
    <property type="entry name" value="Glyco_trans_2_3"/>
    <property type="match status" value="1"/>
</dbReference>
<protein>
    <recommendedName>
        <fullName evidence="2">Glycosyltransferase 2-like domain-containing protein</fullName>
    </recommendedName>
</protein>
<name>G0EIH5_BRAIP</name>
<dbReference type="eggNOG" id="COG1215">
    <property type="taxonomic scope" value="Bacteria"/>
</dbReference>
<evidence type="ECO:0000256" key="1">
    <source>
        <dbReference type="SAM" id="Phobius"/>
    </source>
</evidence>
<dbReference type="KEGG" id="bip:Bint_0349"/>
<dbReference type="Proteomes" id="UP000008522">
    <property type="component" value="Chromosome"/>
</dbReference>
<dbReference type="EMBL" id="CP002874">
    <property type="protein sequence ID" value="AEM20983.1"/>
    <property type="molecule type" value="Genomic_DNA"/>
</dbReference>
<dbReference type="InterPro" id="IPR029044">
    <property type="entry name" value="Nucleotide-diphossugar_trans"/>
</dbReference>
<keyword evidence="4" id="KW-1185">Reference proteome</keyword>
<feature type="transmembrane region" description="Helical" evidence="1">
    <location>
        <begin position="285"/>
        <end position="302"/>
    </location>
</feature>
<evidence type="ECO:0000313" key="3">
    <source>
        <dbReference type="EMBL" id="AEM20983.1"/>
    </source>
</evidence>
<evidence type="ECO:0000313" key="4">
    <source>
        <dbReference type="Proteomes" id="UP000008522"/>
    </source>
</evidence>
<keyword evidence="1" id="KW-1133">Transmembrane helix</keyword>
<keyword evidence="1" id="KW-0812">Transmembrane</keyword>
<dbReference type="AlphaFoldDB" id="G0EIH5"/>
<evidence type="ECO:0000259" key="2">
    <source>
        <dbReference type="Pfam" id="PF13632"/>
    </source>
</evidence>
<keyword evidence="1" id="KW-0472">Membrane</keyword>
<proteinExistence type="predicted"/>
<dbReference type="SUPFAM" id="SSF53448">
    <property type="entry name" value="Nucleotide-diphospho-sugar transferases"/>
    <property type="match status" value="1"/>
</dbReference>
<feature type="transmembrane region" description="Helical" evidence="1">
    <location>
        <begin position="255"/>
        <end position="278"/>
    </location>
</feature>
<dbReference type="HOGENOM" id="CLU_885222_0_0_12"/>
<feature type="transmembrane region" description="Helical" evidence="1">
    <location>
        <begin position="308"/>
        <end position="328"/>
    </location>
</feature>
<dbReference type="PATRIC" id="fig|1045858.4.peg.347"/>